<reference evidence="1 2" key="1">
    <citation type="submission" date="2015-09" db="EMBL/GenBank/DDBJ databases">
        <title>Genome announcement of multiple Pseudomonas syringae strains.</title>
        <authorList>
            <person name="Thakur S."/>
            <person name="Wang P.W."/>
            <person name="Gong Y."/>
            <person name="Weir B.S."/>
            <person name="Guttman D.S."/>
        </authorList>
    </citation>
    <scope>NUCLEOTIDE SEQUENCE [LARGE SCALE GENOMIC DNA]</scope>
    <source>
        <strain evidence="1 2">ICMP4303</strain>
    </source>
</reference>
<dbReference type="Proteomes" id="UP000050425">
    <property type="component" value="Unassembled WGS sequence"/>
</dbReference>
<gene>
    <name evidence="1" type="ORF">ALO88_101057</name>
</gene>
<dbReference type="EMBL" id="LJPT01000088">
    <property type="protein sequence ID" value="KPW48438.1"/>
    <property type="molecule type" value="Genomic_DNA"/>
</dbReference>
<evidence type="ECO:0000313" key="1">
    <source>
        <dbReference type="EMBL" id="KPW48438.1"/>
    </source>
</evidence>
<proteinExistence type="predicted"/>
<sequence length="57" mass="6430">MPQVASRICRNSLWQSVCMTENQRRPADCVVLAGHEGICRLRGEKQLIWTSERASSA</sequence>
<protein>
    <submittedName>
        <fullName evidence="1">Uncharacterized protein</fullName>
    </submittedName>
</protein>
<dbReference type="PATRIC" id="fig|251702.3.peg.4396"/>
<evidence type="ECO:0000313" key="2">
    <source>
        <dbReference type="Proteomes" id="UP000050425"/>
    </source>
</evidence>
<accession>A0A0N8QNS9</accession>
<name>A0A0N8QNS9_9PSED</name>
<dbReference type="AlphaFoldDB" id="A0A0N8QNS9"/>
<organism evidence="1 2">
    <name type="scientific">Pseudomonas syringae pv. antirrhini</name>
    <dbReference type="NCBI Taxonomy" id="251702"/>
    <lineage>
        <taxon>Bacteria</taxon>
        <taxon>Pseudomonadati</taxon>
        <taxon>Pseudomonadota</taxon>
        <taxon>Gammaproteobacteria</taxon>
        <taxon>Pseudomonadales</taxon>
        <taxon>Pseudomonadaceae</taxon>
        <taxon>Pseudomonas</taxon>
    </lineage>
</organism>
<comment type="caution">
    <text evidence="1">The sequence shown here is derived from an EMBL/GenBank/DDBJ whole genome shotgun (WGS) entry which is preliminary data.</text>
</comment>